<reference evidence="2" key="1">
    <citation type="submission" date="2018-05" db="EMBL/GenBank/DDBJ databases">
        <title>Draft genome of Mucuna pruriens seed.</title>
        <authorList>
            <person name="Nnadi N.E."/>
            <person name="Vos R."/>
            <person name="Hasami M.H."/>
            <person name="Devisetty U.K."/>
            <person name="Aguiy J.C."/>
        </authorList>
    </citation>
    <scope>NUCLEOTIDE SEQUENCE [LARGE SCALE GENOMIC DNA]</scope>
    <source>
        <strain evidence="2">JCA_2017</strain>
    </source>
</reference>
<feature type="region of interest" description="Disordered" evidence="1">
    <location>
        <begin position="165"/>
        <end position="188"/>
    </location>
</feature>
<evidence type="ECO:0000313" key="3">
    <source>
        <dbReference type="Proteomes" id="UP000257109"/>
    </source>
</evidence>
<comment type="caution">
    <text evidence="2">The sequence shown here is derived from an EMBL/GenBank/DDBJ whole genome shotgun (WGS) entry which is preliminary data.</text>
</comment>
<dbReference type="PANTHER" id="PTHR33240">
    <property type="entry name" value="OS08G0508500 PROTEIN"/>
    <property type="match status" value="1"/>
</dbReference>
<name>A0A371IDK8_MUCPR</name>
<protein>
    <recommendedName>
        <fullName evidence="4">Retrotransposon gag domain-containing protein</fullName>
    </recommendedName>
</protein>
<proteinExistence type="predicted"/>
<dbReference type="PANTHER" id="PTHR33240:SF15">
    <property type="entry name" value="GAG-PRO-LIKE PROTEIN"/>
    <property type="match status" value="1"/>
</dbReference>
<sequence length="188" mass="20875">MENHKMDSPSSGNDCYNSRRGSHGKNVVSNAKEVLPVDVGHSRKTNPKVGPANHVERVLVDQGSSTNVLFWSAFQKMGFSESNLEACQGTLIRFAGEQVKIQGVINLETMMGTGSTAKVLVGVIRVDQRVAWKCYDESTRVTDGWHGACTRLEARVHILEMDPRFDQEDTCPRPDEDLKEVQVGPRPH</sequence>
<accession>A0A371IDK8</accession>
<dbReference type="Proteomes" id="UP000257109">
    <property type="component" value="Unassembled WGS sequence"/>
</dbReference>
<gene>
    <name evidence="2" type="ORF">CR513_02005</name>
</gene>
<evidence type="ECO:0000313" key="2">
    <source>
        <dbReference type="EMBL" id="RDY13113.1"/>
    </source>
</evidence>
<feature type="non-terminal residue" evidence="2">
    <location>
        <position position="1"/>
    </location>
</feature>
<dbReference type="EMBL" id="QJKJ01000341">
    <property type="protein sequence ID" value="RDY13113.1"/>
    <property type="molecule type" value="Genomic_DNA"/>
</dbReference>
<evidence type="ECO:0008006" key="4">
    <source>
        <dbReference type="Google" id="ProtNLM"/>
    </source>
</evidence>
<keyword evidence="3" id="KW-1185">Reference proteome</keyword>
<dbReference type="AlphaFoldDB" id="A0A371IDK8"/>
<feature type="compositionally biased region" description="Basic and acidic residues" evidence="1">
    <location>
        <begin position="165"/>
        <end position="180"/>
    </location>
</feature>
<evidence type="ECO:0000256" key="1">
    <source>
        <dbReference type="SAM" id="MobiDB-lite"/>
    </source>
</evidence>
<organism evidence="2 3">
    <name type="scientific">Mucuna pruriens</name>
    <name type="common">Velvet bean</name>
    <name type="synonym">Dolichos pruriens</name>
    <dbReference type="NCBI Taxonomy" id="157652"/>
    <lineage>
        <taxon>Eukaryota</taxon>
        <taxon>Viridiplantae</taxon>
        <taxon>Streptophyta</taxon>
        <taxon>Embryophyta</taxon>
        <taxon>Tracheophyta</taxon>
        <taxon>Spermatophyta</taxon>
        <taxon>Magnoliopsida</taxon>
        <taxon>eudicotyledons</taxon>
        <taxon>Gunneridae</taxon>
        <taxon>Pentapetalae</taxon>
        <taxon>rosids</taxon>
        <taxon>fabids</taxon>
        <taxon>Fabales</taxon>
        <taxon>Fabaceae</taxon>
        <taxon>Papilionoideae</taxon>
        <taxon>50 kb inversion clade</taxon>
        <taxon>NPAAA clade</taxon>
        <taxon>indigoferoid/millettioid clade</taxon>
        <taxon>Phaseoleae</taxon>
        <taxon>Mucuna</taxon>
    </lineage>
</organism>
<feature type="region of interest" description="Disordered" evidence="1">
    <location>
        <begin position="1"/>
        <end position="29"/>
    </location>
</feature>
<dbReference type="OrthoDB" id="1937476at2759"/>